<dbReference type="InParanoid" id="J9DVT8"/>
<protein>
    <submittedName>
        <fullName evidence="3">Uncharacterized protein</fullName>
    </submittedName>
</protein>
<keyword evidence="2" id="KW-0812">Transmembrane</keyword>
<keyword evidence="2" id="KW-1133">Transmembrane helix</keyword>
<proteinExistence type="predicted"/>
<feature type="transmembrane region" description="Helical" evidence="2">
    <location>
        <begin position="70"/>
        <end position="90"/>
    </location>
</feature>
<accession>J9DVT8</accession>
<name>J9DVT8_EDHAE</name>
<dbReference type="Proteomes" id="UP000003163">
    <property type="component" value="Unassembled WGS sequence"/>
</dbReference>
<dbReference type="HOGENOM" id="CLU_1102761_0_0_1"/>
<dbReference type="VEuPathDB" id="MicrosporidiaDB:EDEG_00006"/>
<reference evidence="3 4" key="1">
    <citation type="submission" date="2011-08" db="EMBL/GenBank/DDBJ databases">
        <authorList>
            <person name="Liu Z.J."/>
            <person name="Shi F.L."/>
            <person name="Lu J.Q."/>
            <person name="Li M."/>
            <person name="Wang Z.L."/>
        </authorList>
    </citation>
    <scope>NUCLEOTIDE SEQUENCE [LARGE SCALE GENOMIC DNA]</scope>
    <source>
        <strain evidence="3 4">USNM 41457</strain>
    </source>
</reference>
<feature type="region of interest" description="Disordered" evidence="1">
    <location>
        <begin position="1"/>
        <end position="27"/>
    </location>
</feature>
<keyword evidence="4" id="KW-1185">Reference proteome</keyword>
<evidence type="ECO:0000313" key="3">
    <source>
        <dbReference type="EMBL" id="EJW05397.1"/>
    </source>
</evidence>
<feature type="transmembrane region" description="Helical" evidence="2">
    <location>
        <begin position="37"/>
        <end position="61"/>
    </location>
</feature>
<evidence type="ECO:0000256" key="2">
    <source>
        <dbReference type="SAM" id="Phobius"/>
    </source>
</evidence>
<keyword evidence="2" id="KW-0472">Membrane</keyword>
<gene>
    <name evidence="3" type="ORF">EDEG_00006</name>
</gene>
<sequence length="252" mass="29262">MSTASISNTKQPSQASSAKDQPNEEKENKKTDFVKKIIMSLILPTIFLLITLSFHIVCFLYKVYLFHQKIWSYILIPLFLAMIIIPFITLIPRNTIIQFAIFVMGLILLAITFWAGTGQKIYILGSEPIDHDKLVGMKRVVNLIIDFYDSEPGKKERYNIKEVNEEILRTKILKTVEDNTLIVYELENLFNVFDIDESSIRLIECTMWSMMAKQAAIILRIPEYLRSQIKKYENTDKAFKNILVKIVNSKKK</sequence>
<feature type="transmembrane region" description="Helical" evidence="2">
    <location>
        <begin position="96"/>
        <end position="116"/>
    </location>
</feature>
<evidence type="ECO:0000313" key="4">
    <source>
        <dbReference type="Proteomes" id="UP000003163"/>
    </source>
</evidence>
<feature type="compositionally biased region" description="Polar residues" evidence="1">
    <location>
        <begin position="1"/>
        <end position="20"/>
    </location>
</feature>
<dbReference type="AlphaFoldDB" id="J9DVT8"/>
<dbReference type="EMBL" id="AFBI03000001">
    <property type="protein sequence ID" value="EJW05397.1"/>
    <property type="molecule type" value="Genomic_DNA"/>
</dbReference>
<organism evidence="3 4">
    <name type="scientific">Edhazardia aedis (strain USNM 41457)</name>
    <name type="common">Microsporidian parasite</name>
    <dbReference type="NCBI Taxonomy" id="1003232"/>
    <lineage>
        <taxon>Eukaryota</taxon>
        <taxon>Fungi</taxon>
        <taxon>Fungi incertae sedis</taxon>
        <taxon>Microsporidia</taxon>
        <taxon>Edhazardia</taxon>
    </lineage>
</organism>
<comment type="caution">
    <text evidence="3">The sequence shown here is derived from an EMBL/GenBank/DDBJ whole genome shotgun (WGS) entry which is preliminary data.</text>
</comment>
<reference evidence="4" key="2">
    <citation type="submission" date="2015-07" db="EMBL/GenBank/DDBJ databases">
        <title>Contrasting host-pathogen interactions and genome evolution in two generalist and specialist microsporidian pathogens of mosquitoes.</title>
        <authorList>
            <consortium name="The Broad Institute Genomics Platform"/>
            <consortium name="The Broad Institute Genome Sequencing Center for Infectious Disease"/>
            <person name="Cuomo C.A."/>
            <person name="Sanscrainte N.D."/>
            <person name="Goldberg J.M."/>
            <person name="Heiman D."/>
            <person name="Young S."/>
            <person name="Zeng Q."/>
            <person name="Becnel J.J."/>
            <person name="Birren B.W."/>
        </authorList>
    </citation>
    <scope>NUCLEOTIDE SEQUENCE [LARGE SCALE GENOMIC DNA]</scope>
    <source>
        <strain evidence="4">USNM 41457</strain>
    </source>
</reference>
<evidence type="ECO:0000256" key="1">
    <source>
        <dbReference type="SAM" id="MobiDB-lite"/>
    </source>
</evidence>